<comment type="caution">
    <text evidence="3">The sequence shown here is derived from an EMBL/GenBank/DDBJ whole genome shotgun (WGS) entry which is preliminary data.</text>
</comment>
<proteinExistence type="predicted"/>
<dbReference type="Gene3D" id="3.30.60.230">
    <property type="entry name" value="Lsr2, dimerization domain"/>
    <property type="match status" value="1"/>
</dbReference>
<dbReference type="InterPro" id="IPR024412">
    <property type="entry name" value="Lsr2_dim_dom"/>
</dbReference>
<accession>A0A511D8D8</accession>
<keyword evidence="4" id="KW-1185">Reference proteome</keyword>
<evidence type="ECO:0000313" key="4">
    <source>
        <dbReference type="Proteomes" id="UP000321328"/>
    </source>
</evidence>
<dbReference type="AlphaFoldDB" id="A0A511D8D8"/>
<sequence>MVSEFSGKAGQVATYTKVMLVDDLDGSAAEEQIEFAVDGCSYQIDLSAVNVARFREALAPFISAARRSTGRHRSTPTSARPVADRKRNQAIRKWAQRQGGLFTQARGPAEMMARPAC</sequence>
<organism evidence="3 4">
    <name type="scientific">Pseudonocardia asaccharolytica DSM 44247 = NBRC 16224</name>
    <dbReference type="NCBI Taxonomy" id="1123024"/>
    <lineage>
        <taxon>Bacteria</taxon>
        <taxon>Bacillati</taxon>
        <taxon>Actinomycetota</taxon>
        <taxon>Actinomycetes</taxon>
        <taxon>Pseudonocardiales</taxon>
        <taxon>Pseudonocardiaceae</taxon>
        <taxon>Pseudonocardia</taxon>
    </lineage>
</organism>
<dbReference type="Proteomes" id="UP000321328">
    <property type="component" value="Unassembled WGS sequence"/>
</dbReference>
<name>A0A511D8D8_9PSEU</name>
<evidence type="ECO:0000313" key="3">
    <source>
        <dbReference type="EMBL" id="GEL21046.1"/>
    </source>
</evidence>
<reference evidence="3 4" key="1">
    <citation type="submission" date="2019-07" db="EMBL/GenBank/DDBJ databases">
        <title>Whole genome shotgun sequence of Pseudonocardia asaccharolytica NBRC 16224.</title>
        <authorList>
            <person name="Hosoyama A."/>
            <person name="Uohara A."/>
            <person name="Ohji S."/>
            <person name="Ichikawa N."/>
        </authorList>
    </citation>
    <scope>NUCLEOTIDE SEQUENCE [LARGE SCALE GENOMIC DNA]</scope>
    <source>
        <strain evidence="3 4">NBRC 16224</strain>
    </source>
</reference>
<dbReference type="InterPro" id="IPR042261">
    <property type="entry name" value="Lsr2-like_dimerization"/>
</dbReference>
<dbReference type="GO" id="GO:0003677">
    <property type="term" value="F:DNA binding"/>
    <property type="evidence" value="ECO:0007669"/>
    <property type="project" value="InterPro"/>
</dbReference>
<evidence type="ECO:0000259" key="2">
    <source>
        <dbReference type="Pfam" id="PF11774"/>
    </source>
</evidence>
<feature type="region of interest" description="Disordered" evidence="1">
    <location>
        <begin position="66"/>
        <end position="88"/>
    </location>
</feature>
<dbReference type="EMBL" id="BJVI01000183">
    <property type="protein sequence ID" value="GEL21046.1"/>
    <property type="molecule type" value="Genomic_DNA"/>
</dbReference>
<feature type="domain" description="Lsr2 dimerization" evidence="2">
    <location>
        <begin position="13"/>
        <end position="68"/>
    </location>
</feature>
<protein>
    <submittedName>
        <fullName evidence="3">Lsr2 family protein</fullName>
    </submittedName>
</protein>
<gene>
    <name evidence="3" type="ORF">PA7_48830</name>
</gene>
<dbReference type="Pfam" id="PF11774">
    <property type="entry name" value="Lsr2"/>
    <property type="match status" value="1"/>
</dbReference>
<evidence type="ECO:0000256" key="1">
    <source>
        <dbReference type="SAM" id="MobiDB-lite"/>
    </source>
</evidence>